<protein>
    <submittedName>
        <fullName evidence="2">Uncharacterized protein</fullName>
    </submittedName>
</protein>
<accession>A0AAV1HQP0</accession>
<feature type="compositionally biased region" description="Basic residues" evidence="1">
    <location>
        <begin position="117"/>
        <end position="127"/>
    </location>
</feature>
<proteinExistence type="predicted"/>
<dbReference type="EMBL" id="CAUYUE010000001">
    <property type="protein sequence ID" value="CAK0735089.1"/>
    <property type="molecule type" value="Genomic_DNA"/>
</dbReference>
<evidence type="ECO:0000313" key="2">
    <source>
        <dbReference type="EMBL" id="CAK0735089.1"/>
    </source>
</evidence>
<dbReference type="Proteomes" id="UP001314263">
    <property type="component" value="Unassembled WGS sequence"/>
</dbReference>
<dbReference type="AlphaFoldDB" id="A0AAV1HQP0"/>
<gene>
    <name evidence="2" type="ORF">CVIRNUC_000526</name>
</gene>
<feature type="compositionally biased region" description="Basic residues" evidence="1">
    <location>
        <begin position="28"/>
        <end position="37"/>
    </location>
</feature>
<reference evidence="2 3" key="1">
    <citation type="submission" date="2023-10" db="EMBL/GenBank/DDBJ databases">
        <authorList>
            <person name="Maclean D."/>
            <person name="Macfadyen A."/>
        </authorList>
    </citation>
    <scope>NUCLEOTIDE SEQUENCE [LARGE SCALE GENOMIC DNA]</scope>
</reference>
<keyword evidence="3" id="KW-1185">Reference proteome</keyword>
<name>A0AAV1HQP0_9CHLO</name>
<feature type="region of interest" description="Disordered" evidence="1">
    <location>
        <begin position="15"/>
        <end position="182"/>
    </location>
</feature>
<organism evidence="2 3">
    <name type="scientific">Coccomyxa viridis</name>
    <dbReference type="NCBI Taxonomy" id="1274662"/>
    <lineage>
        <taxon>Eukaryota</taxon>
        <taxon>Viridiplantae</taxon>
        <taxon>Chlorophyta</taxon>
        <taxon>core chlorophytes</taxon>
        <taxon>Trebouxiophyceae</taxon>
        <taxon>Trebouxiophyceae incertae sedis</taxon>
        <taxon>Coccomyxaceae</taxon>
        <taxon>Coccomyxa</taxon>
    </lineage>
</organism>
<evidence type="ECO:0000256" key="1">
    <source>
        <dbReference type="SAM" id="MobiDB-lite"/>
    </source>
</evidence>
<evidence type="ECO:0000313" key="3">
    <source>
        <dbReference type="Proteomes" id="UP001314263"/>
    </source>
</evidence>
<feature type="compositionally biased region" description="Basic and acidic residues" evidence="1">
    <location>
        <begin position="15"/>
        <end position="24"/>
    </location>
</feature>
<feature type="compositionally biased region" description="Polar residues" evidence="1">
    <location>
        <begin position="164"/>
        <end position="182"/>
    </location>
</feature>
<comment type="caution">
    <text evidence="2">The sequence shown here is derived from an EMBL/GenBank/DDBJ whole genome shotgun (WGS) entry which is preliminary data.</text>
</comment>
<sequence>MERLRHWTFLDGHTTVRERARQADSAKGSRKVPHRHPAPVVQQQHPGPFNAATPPNPASLDAGRQDVRAPADSQQAEERTANGSMPARAATAAVSCDAKQPPEGPTIGRMQSPGKMQRSRPRKRKRSAAGPGPWYHRTRQGAKQCSEQLPLGFSEQPDCRSAAGTPQQGNDNTDVPTPCRQDSTALKTLASIALKM</sequence>